<dbReference type="InterPro" id="IPR013766">
    <property type="entry name" value="Thioredoxin_domain"/>
</dbReference>
<comment type="caution">
    <text evidence="3">The sequence shown here is derived from an EMBL/GenBank/DDBJ whole genome shotgun (WGS) entry which is preliminary data.</text>
</comment>
<gene>
    <name evidence="3" type="ORF">TrLO_g5937</name>
</gene>
<evidence type="ECO:0000313" key="4">
    <source>
        <dbReference type="Proteomes" id="UP001165122"/>
    </source>
</evidence>
<dbReference type="Gene3D" id="3.40.30.10">
    <property type="entry name" value="Glutaredoxin"/>
    <property type="match status" value="1"/>
</dbReference>
<keyword evidence="1" id="KW-0732">Signal</keyword>
<sequence length="152" mass="16466">MSLVIMLFFLLLSSVSSFTFSPPSPRNPTFLSSTSTSTIPILTSEALEQTITVTPPPYLILTASAIWCGPCQILAPQLSLASEILNNEYPGHGLKMMKFDVDDDDVIAGRLNVEGLPSILFFKDGKLLSKMEGAFPAEEVVAHATKVFSLND</sequence>
<feature type="domain" description="Thioredoxin" evidence="2">
    <location>
        <begin position="21"/>
        <end position="149"/>
    </location>
</feature>
<dbReference type="PANTHER" id="PTHR45663:SF11">
    <property type="entry name" value="GEO12009P1"/>
    <property type="match status" value="1"/>
</dbReference>
<feature type="chain" id="PRO_5040725960" description="Thioredoxin domain-containing protein" evidence="1">
    <location>
        <begin position="18"/>
        <end position="152"/>
    </location>
</feature>
<evidence type="ECO:0000256" key="1">
    <source>
        <dbReference type="SAM" id="SignalP"/>
    </source>
</evidence>
<name>A0A9W6ZQC4_9STRA</name>
<proteinExistence type="predicted"/>
<dbReference type="EMBL" id="BRXW01000465">
    <property type="protein sequence ID" value="GMH57336.1"/>
    <property type="molecule type" value="Genomic_DNA"/>
</dbReference>
<accession>A0A9W6ZQC4</accession>
<dbReference type="OrthoDB" id="2121326at2759"/>
<dbReference type="GO" id="GO:0015035">
    <property type="term" value="F:protein-disulfide reductase activity"/>
    <property type="evidence" value="ECO:0007669"/>
    <property type="project" value="TreeGrafter"/>
</dbReference>
<dbReference type="GO" id="GO:0005737">
    <property type="term" value="C:cytoplasm"/>
    <property type="evidence" value="ECO:0007669"/>
    <property type="project" value="TreeGrafter"/>
</dbReference>
<dbReference type="Pfam" id="PF00085">
    <property type="entry name" value="Thioredoxin"/>
    <property type="match status" value="1"/>
</dbReference>
<evidence type="ECO:0000259" key="2">
    <source>
        <dbReference type="PROSITE" id="PS51352"/>
    </source>
</evidence>
<dbReference type="SUPFAM" id="SSF52833">
    <property type="entry name" value="Thioredoxin-like"/>
    <property type="match status" value="1"/>
</dbReference>
<dbReference type="InterPro" id="IPR036249">
    <property type="entry name" value="Thioredoxin-like_sf"/>
</dbReference>
<feature type="signal peptide" evidence="1">
    <location>
        <begin position="1"/>
        <end position="17"/>
    </location>
</feature>
<dbReference type="CDD" id="cd02947">
    <property type="entry name" value="TRX_family"/>
    <property type="match status" value="1"/>
</dbReference>
<dbReference type="PANTHER" id="PTHR45663">
    <property type="entry name" value="GEO12009P1"/>
    <property type="match status" value="1"/>
</dbReference>
<evidence type="ECO:0000313" key="3">
    <source>
        <dbReference type="EMBL" id="GMH57336.1"/>
    </source>
</evidence>
<keyword evidence="4" id="KW-1185">Reference proteome</keyword>
<dbReference type="Proteomes" id="UP001165122">
    <property type="component" value="Unassembled WGS sequence"/>
</dbReference>
<dbReference type="PROSITE" id="PS51352">
    <property type="entry name" value="THIOREDOXIN_2"/>
    <property type="match status" value="1"/>
</dbReference>
<dbReference type="AlphaFoldDB" id="A0A9W6ZQC4"/>
<reference evidence="4" key="1">
    <citation type="journal article" date="2023" name="Commun. Biol.">
        <title>Genome analysis of Parmales, the sister group of diatoms, reveals the evolutionary specialization of diatoms from phago-mixotrophs to photoautotrophs.</title>
        <authorList>
            <person name="Ban H."/>
            <person name="Sato S."/>
            <person name="Yoshikawa S."/>
            <person name="Yamada K."/>
            <person name="Nakamura Y."/>
            <person name="Ichinomiya M."/>
            <person name="Sato N."/>
            <person name="Blanc-Mathieu R."/>
            <person name="Endo H."/>
            <person name="Kuwata A."/>
            <person name="Ogata H."/>
        </authorList>
    </citation>
    <scope>NUCLEOTIDE SEQUENCE [LARGE SCALE GENOMIC DNA]</scope>
    <source>
        <strain evidence="4">NIES 3700</strain>
    </source>
</reference>
<protein>
    <recommendedName>
        <fullName evidence="2">Thioredoxin domain-containing protein</fullName>
    </recommendedName>
</protein>
<organism evidence="3 4">
    <name type="scientific">Triparma laevis f. longispina</name>
    <dbReference type="NCBI Taxonomy" id="1714387"/>
    <lineage>
        <taxon>Eukaryota</taxon>
        <taxon>Sar</taxon>
        <taxon>Stramenopiles</taxon>
        <taxon>Ochrophyta</taxon>
        <taxon>Bolidophyceae</taxon>
        <taxon>Parmales</taxon>
        <taxon>Triparmaceae</taxon>
        <taxon>Triparma</taxon>
    </lineage>
</organism>